<dbReference type="STRING" id="322710.Avin_03920"/>
<protein>
    <submittedName>
        <fullName evidence="1">Uncharacterized protein</fullName>
    </submittedName>
</protein>
<name>C1DIF3_AZOVD</name>
<reference evidence="1 2" key="1">
    <citation type="journal article" date="2009" name="J. Bacteriol.">
        <title>Genome sequence of Azotobacter vinelandii, an obligate aerobe specialized to support diverse anaerobic metabolic processes.</title>
        <authorList>
            <person name="Setubal J.C."/>
            <person name="dos Santos P."/>
            <person name="Goldman B.S."/>
            <person name="Ertesvag H."/>
            <person name="Espin G."/>
            <person name="Rubio L.M."/>
            <person name="Valla S."/>
            <person name="Almeida N.F."/>
            <person name="Balasubramanian D."/>
            <person name="Cromes L."/>
            <person name="Curatti L."/>
            <person name="Du Z."/>
            <person name="Godsy E."/>
            <person name="Goodner B."/>
            <person name="Hellner-Burris K."/>
            <person name="Hernandez J.A."/>
            <person name="Houmiel K."/>
            <person name="Imperial J."/>
            <person name="Kennedy C."/>
            <person name="Larson T.J."/>
            <person name="Latreille P."/>
            <person name="Ligon L.S."/>
            <person name="Lu J."/>
            <person name="Maerk M."/>
            <person name="Miller N.M."/>
            <person name="Norton S."/>
            <person name="O'Carroll I.P."/>
            <person name="Paulsen I."/>
            <person name="Raulfs E.C."/>
            <person name="Roemer R."/>
            <person name="Rosser J."/>
            <person name="Segura D."/>
            <person name="Slater S."/>
            <person name="Stricklin S.L."/>
            <person name="Studholme D.J."/>
            <person name="Sun J."/>
            <person name="Viana C.J."/>
            <person name="Wallin E."/>
            <person name="Wang B."/>
            <person name="Wheeler C."/>
            <person name="Zhu H."/>
            <person name="Dean D.R."/>
            <person name="Dixon R."/>
            <person name="Wood D."/>
        </authorList>
    </citation>
    <scope>NUCLEOTIDE SEQUENCE [LARGE SCALE GENOMIC DNA]</scope>
    <source>
        <strain evidence="2">DJ / ATCC BAA-1303</strain>
    </source>
</reference>
<proteinExistence type="predicted"/>
<sequence length="86" mass="9795">MEARGQWPVSYSGGYTMEQTFFATQKRMRRDIRERHNAPDGLPRSGASGRPGRCLWEIETCPALIRMCSRTACRPVWRPHGTSARG</sequence>
<dbReference type="Proteomes" id="UP000002424">
    <property type="component" value="Chromosome"/>
</dbReference>
<evidence type="ECO:0000313" key="1">
    <source>
        <dbReference type="EMBL" id="ACO76650.1"/>
    </source>
</evidence>
<keyword evidence="2" id="KW-1185">Reference proteome</keyword>
<organism evidence="1 2">
    <name type="scientific">Azotobacter vinelandii (strain DJ / ATCC BAA-1303)</name>
    <dbReference type="NCBI Taxonomy" id="322710"/>
    <lineage>
        <taxon>Bacteria</taxon>
        <taxon>Pseudomonadati</taxon>
        <taxon>Pseudomonadota</taxon>
        <taxon>Gammaproteobacteria</taxon>
        <taxon>Pseudomonadales</taxon>
        <taxon>Pseudomonadaceae</taxon>
        <taxon>Azotobacter</taxon>
    </lineage>
</organism>
<dbReference type="AlphaFoldDB" id="C1DIF3"/>
<gene>
    <name evidence="1" type="ordered locus">Avin_03920</name>
</gene>
<dbReference type="EnsemblBacteria" id="ACO76650">
    <property type="protein sequence ID" value="ACO76650"/>
    <property type="gene ID" value="Avin_03920"/>
</dbReference>
<evidence type="ECO:0000313" key="2">
    <source>
        <dbReference type="Proteomes" id="UP000002424"/>
    </source>
</evidence>
<dbReference type="KEGG" id="avn:Avin_03920"/>
<dbReference type="HOGENOM" id="CLU_2491147_0_0_6"/>
<accession>C1DIF3</accession>
<dbReference type="EMBL" id="CP001157">
    <property type="protein sequence ID" value="ACO76650.1"/>
    <property type="molecule type" value="Genomic_DNA"/>
</dbReference>